<proteinExistence type="predicted"/>
<dbReference type="Pfam" id="PF00069">
    <property type="entry name" value="Pkinase"/>
    <property type="match status" value="1"/>
</dbReference>
<dbReference type="STRING" id="3880.A0A072U1G9"/>
<evidence type="ECO:0000313" key="4">
    <source>
        <dbReference type="Proteomes" id="UP000002051"/>
    </source>
</evidence>
<evidence type="ECO:0000313" key="3">
    <source>
        <dbReference type="EnsemblPlants" id="KEH23286"/>
    </source>
</evidence>
<dbReference type="Proteomes" id="UP000002051">
    <property type="component" value="Unassembled WGS sequence"/>
</dbReference>
<dbReference type="PROSITE" id="PS50011">
    <property type="entry name" value="PROTEIN_KINASE_DOM"/>
    <property type="match status" value="1"/>
</dbReference>
<dbReference type="GO" id="GO:0004672">
    <property type="term" value="F:protein kinase activity"/>
    <property type="evidence" value="ECO:0007669"/>
    <property type="project" value="InterPro"/>
</dbReference>
<dbReference type="EnsemblPlants" id="KEH23286">
    <property type="protein sequence ID" value="KEH23286"/>
    <property type="gene ID" value="MTR_7g073580"/>
</dbReference>
<dbReference type="Gene3D" id="1.10.510.10">
    <property type="entry name" value="Transferase(Phosphotransferase) domain 1"/>
    <property type="match status" value="1"/>
</dbReference>
<sequence>MRQIITSLKKIHDTGTVHRDIKPSNLVVTKLGRIKFVDFGAATDLRILFPLNCIFYHKKHQVFLHSQLQLYFHHIVAVKQSLELCSFKWQYQP</sequence>
<organism evidence="2 4">
    <name type="scientific">Medicago truncatula</name>
    <name type="common">Barrel medic</name>
    <name type="synonym">Medicago tribuloides</name>
    <dbReference type="NCBI Taxonomy" id="3880"/>
    <lineage>
        <taxon>Eukaryota</taxon>
        <taxon>Viridiplantae</taxon>
        <taxon>Streptophyta</taxon>
        <taxon>Embryophyta</taxon>
        <taxon>Tracheophyta</taxon>
        <taxon>Spermatophyta</taxon>
        <taxon>Magnoliopsida</taxon>
        <taxon>eudicotyledons</taxon>
        <taxon>Gunneridae</taxon>
        <taxon>Pentapetalae</taxon>
        <taxon>rosids</taxon>
        <taxon>fabids</taxon>
        <taxon>Fabales</taxon>
        <taxon>Fabaceae</taxon>
        <taxon>Papilionoideae</taxon>
        <taxon>50 kb inversion clade</taxon>
        <taxon>NPAAA clade</taxon>
        <taxon>Hologalegina</taxon>
        <taxon>IRL clade</taxon>
        <taxon>Trifolieae</taxon>
        <taxon>Medicago</taxon>
    </lineage>
</organism>
<gene>
    <name evidence="2" type="ordered locus">MTR_7g073580</name>
</gene>
<keyword evidence="2" id="KW-0418">Kinase</keyword>
<protein>
    <submittedName>
        <fullName evidence="2">Serine/Threonine kinase domain protein</fullName>
    </submittedName>
</protein>
<reference evidence="2 4" key="2">
    <citation type="journal article" date="2014" name="BMC Genomics">
        <title>An improved genome release (version Mt4.0) for the model legume Medicago truncatula.</title>
        <authorList>
            <person name="Tang H."/>
            <person name="Krishnakumar V."/>
            <person name="Bidwell S."/>
            <person name="Rosen B."/>
            <person name="Chan A."/>
            <person name="Zhou S."/>
            <person name="Gentzbittel L."/>
            <person name="Childs K.L."/>
            <person name="Yandell M."/>
            <person name="Gundlach H."/>
            <person name="Mayer K.F."/>
            <person name="Schwartz D.C."/>
            <person name="Town C.D."/>
        </authorList>
    </citation>
    <scope>GENOME REANNOTATION</scope>
    <source>
        <strain evidence="2">A17</strain>
        <strain evidence="3 4">cv. Jemalong A17</strain>
    </source>
</reference>
<accession>A0A072U1G9</accession>
<dbReference type="SUPFAM" id="SSF56112">
    <property type="entry name" value="Protein kinase-like (PK-like)"/>
    <property type="match status" value="1"/>
</dbReference>
<reference evidence="2 4" key="1">
    <citation type="journal article" date="2011" name="Nature">
        <title>The Medicago genome provides insight into the evolution of rhizobial symbioses.</title>
        <authorList>
            <person name="Young N.D."/>
            <person name="Debelle F."/>
            <person name="Oldroyd G.E."/>
            <person name="Geurts R."/>
            <person name="Cannon S.B."/>
            <person name="Udvardi M.K."/>
            <person name="Benedito V.A."/>
            <person name="Mayer K.F."/>
            <person name="Gouzy J."/>
            <person name="Schoof H."/>
            <person name="Van de Peer Y."/>
            <person name="Proost S."/>
            <person name="Cook D.R."/>
            <person name="Meyers B.C."/>
            <person name="Spannagl M."/>
            <person name="Cheung F."/>
            <person name="De Mita S."/>
            <person name="Krishnakumar V."/>
            <person name="Gundlach H."/>
            <person name="Zhou S."/>
            <person name="Mudge J."/>
            <person name="Bharti A.K."/>
            <person name="Murray J.D."/>
            <person name="Naoumkina M.A."/>
            <person name="Rosen B."/>
            <person name="Silverstein K.A."/>
            <person name="Tang H."/>
            <person name="Rombauts S."/>
            <person name="Zhao P.X."/>
            <person name="Zhou P."/>
            <person name="Barbe V."/>
            <person name="Bardou P."/>
            <person name="Bechner M."/>
            <person name="Bellec A."/>
            <person name="Berger A."/>
            <person name="Berges H."/>
            <person name="Bidwell S."/>
            <person name="Bisseling T."/>
            <person name="Choisne N."/>
            <person name="Couloux A."/>
            <person name="Denny R."/>
            <person name="Deshpande S."/>
            <person name="Dai X."/>
            <person name="Doyle J.J."/>
            <person name="Dudez A.M."/>
            <person name="Farmer A.D."/>
            <person name="Fouteau S."/>
            <person name="Franken C."/>
            <person name="Gibelin C."/>
            <person name="Gish J."/>
            <person name="Goldstein S."/>
            <person name="Gonzalez A.J."/>
            <person name="Green P.J."/>
            <person name="Hallab A."/>
            <person name="Hartog M."/>
            <person name="Hua A."/>
            <person name="Humphray S.J."/>
            <person name="Jeong D.H."/>
            <person name="Jing Y."/>
            <person name="Jocker A."/>
            <person name="Kenton S.M."/>
            <person name="Kim D.J."/>
            <person name="Klee K."/>
            <person name="Lai H."/>
            <person name="Lang C."/>
            <person name="Lin S."/>
            <person name="Macmil S.L."/>
            <person name="Magdelenat G."/>
            <person name="Matthews L."/>
            <person name="McCorrison J."/>
            <person name="Monaghan E.L."/>
            <person name="Mun J.H."/>
            <person name="Najar F.Z."/>
            <person name="Nicholson C."/>
            <person name="Noirot C."/>
            <person name="O'Bleness M."/>
            <person name="Paule C.R."/>
            <person name="Poulain J."/>
            <person name="Prion F."/>
            <person name="Qin B."/>
            <person name="Qu C."/>
            <person name="Retzel E.F."/>
            <person name="Riddle C."/>
            <person name="Sallet E."/>
            <person name="Samain S."/>
            <person name="Samson N."/>
            <person name="Sanders I."/>
            <person name="Saurat O."/>
            <person name="Scarpelli C."/>
            <person name="Schiex T."/>
            <person name="Segurens B."/>
            <person name="Severin A.J."/>
            <person name="Sherrier D.J."/>
            <person name="Shi R."/>
            <person name="Sims S."/>
            <person name="Singer S.R."/>
            <person name="Sinharoy S."/>
            <person name="Sterck L."/>
            <person name="Viollet A."/>
            <person name="Wang B.B."/>
            <person name="Wang K."/>
            <person name="Wang M."/>
            <person name="Wang X."/>
            <person name="Warfsmann J."/>
            <person name="Weissenbach J."/>
            <person name="White D.D."/>
            <person name="White J.D."/>
            <person name="Wiley G.B."/>
            <person name="Wincker P."/>
            <person name="Xing Y."/>
            <person name="Yang L."/>
            <person name="Yao Z."/>
            <person name="Ying F."/>
            <person name="Zhai J."/>
            <person name="Zhou L."/>
            <person name="Zuber A."/>
            <person name="Denarie J."/>
            <person name="Dixon R.A."/>
            <person name="May G.D."/>
            <person name="Schwartz D.C."/>
            <person name="Rogers J."/>
            <person name="Quetier F."/>
            <person name="Town C.D."/>
            <person name="Roe B.A."/>
        </authorList>
    </citation>
    <scope>NUCLEOTIDE SEQUENCE [LARGE SCALE GENOMIC DNA]</scope>
    <source>
        <strain evidence="2">A17</strain>
        <strain evidence="3 4">cv. Jemalong A17</strain>
    </source>
</reference>
<dbReference type="PANTHER" id="PTHR46699:SF7">
    <property type="entry name" value="SERINE_THREONINE KINASE DOMAIN PROTEIN"/>
    <property type="match status" value="1"/>
</dbReference>
<evidence type="ECO:0000259" key="1">
    <source>
        <dbReference type="PROSITE" id="PS50011"/>
    </source>
</evidence>
<dbReference type="InterPro" id="IPR000719">
    <property type="entry name" value="Prot_kinase_dom"/>
</dbReference>
<dbReference type="InterPro" id="IPR011009">
    <property type="entry name" value="Kinase-like_dom_sf"/>
</dbReference>
<reference evidence="3" key="3">
    <citation type="submission" date="2015-04" db="UniProtKB">
        <authorList>
            <consortium name="EnsemblPlants"/>
        </authorList>
    </citation>
    <scope>IDENTIFICATION</scope>
    <source>
        <strain evidence="3">cv. Jemalong A17</strain>
    </source>
</reference>
<feature type="domain" description="Protein kinase" evidence="1">
    <location>
        <begin position="1"/>
        <end position="93"/>
    </location>
</feature>
<dbReference type="PANTHER" id="PTHR46699">
    <property type="entry name" value="SERINE/THREONINE-PROTEIN KINASE STN8, CHLOROPLASTIC-RELATED"/>
    <property type="match status" value="1"/>
</dbReference>
<dbReference type="EMBL" id="CM001223">
    <property type="protein sequence ID" value="KEH23286.1"/>
    <property type="molecule type" value="Genomic_DNA"/>
</dbReference>
<keyword evidence="4" id="KW-1185">Reference proteome</keyword>
<keyword evidence="2" id="KW-0808">Transferase</keyword>
<dbReference type="HOGENOM" id="CLU_2403032_0_0_1"/>
<name>A0A072U1G9_MEDTR</name>
<evidence type="ECO:0000313" key="2">
    <source>
        <dbReference type="EMBL" id="KEH23286.1"/>
    </source>
</evidence>
<dbReference type="AlphaFoldDB" id="A0A072U1G9"/>
<dbReference type="GO" id="GO:0005524">
    <property type="term" value="F:ATP binding"/>
    <property type="evidence" value="ECO:0007669"/>
    <property type="project" value="InterPro"/>
</dbReference>